<dbReference type="PANTHER" id="PTHR21166:SF2">
    <property type="entry name" value="CELL DIVISION CONTROL PROTEIN 24 OB DOMAIN-CONTAINING PROTEIN-RELATED"/>
    <property type="match status" value="1"/>
</dbReference>
<dbReference type="SUPFAM" id="SSF50249">
    <property type="entry name" value="Nucleic acid-binding proteins"/>
    <property type="match status" value="1"/>
</dbReference>
<dbReference type="SUPFAM" id="SSF52266">
    <property type="entry name" value="SGNH hydrolase"/>
    <property type="match status" value="1"/>
</dbReference>
<dbReference type="AlphaFoldDB" id="A0A8H4N447"/>
<organism evidence="1 2">
    <name type="scientific">Botryosphaeria dothidea</name>
    <dbReference type="NCBI Taxonomy" id="55169"/>
    <lineage>
        <taxon>Eukaryota</taxon>
        <taxon>Fungi</taxon>
        <taxon>Dikarya</taxon>
        <taxon>Ascomycota</taxon>
        <taxon>Pezizomycotina</taxon>
        <taxon>Dothideomycetes</taxon>
        <taxon>Dothideomycetes incertae sedis</taxon>
        <taxon>Botryosphaeriales</taxon>
        <taxon>Botryosphaeriaceae</taxon>
        <taxon>Botryosphaeria</taxon>
    </lineage>
</organism>
<protein>
    <submittedName>
        <fullName evidence="1">Uncharacterized protein</fullName>
    </submittedName>
</protein>
<accession>A0A8H4N447</accession>
<dbReference type="OrthoDB" id="3248508at2759"/>
<dbReference type="Proteomes" id="UP000572817">
    <property type="component" value="Unassembled WGS sequence"/>
</dbReference>
<reference evidence="1" key="1">
    <citation type="submission" date="2020-04" db="EMBL/GenBank/DDBJ databases">
        <title>Genome Assembly and Annotation of Botryosphaeria dothidea sdau 11-99, a Latent Pathogen of Apple Fruit Ring Rot in China.</title>
        <authorList>
            <person name="Yu C."/>
            <person name="Diao Y."/>
            <person name="Lu Q."/>
            <person name="Zhao J."/>
            <person name="Cui S."/>
            <person name="Peng C."/>
            <person name="He B."/>
            <person name="Liu H."/>
        </authorList>
    </citation>
    <scope>NUCLEOTIDE SEQUENCE [LARGE SCALE GENOMIC DNA]</scope>
    <source>
        <strain evidence="1">Sdau11-99</strain>
    </source>
</reference>
<dbReference type="EMBL" id="WWBZ02000022">
    <property type="protein sequence ID" value="KAF4308320.1"/>
    <property type="molecule type" value="Genomic_DNA"/>
</dbReference>
<dbReference type="Gene3D" id="3.40.50.1110">
    <property type="entry name" value="SGNH hydrolase"/>
    <property type="match status" value="1"/>
</dbReference>
<proteinExistence type="predicted"/>
<gene>
    <name evidence="1" type="ORF">GTA08_BOTSDO03807</name>
</gene>
<dbReference type="PANTHER" id="PTHR21166">
    <property type="entry name" value="CELL DIVISION CONTROL PROTEIN 24 OB DOMAIN-CONTAINING PROTEIN-RELATED"/>
    <property type="match status" value="1"/>
</dbReference>
<dbReference type="InterPro" id="IPR052469">
    <property type="entry name" value="MEIOB"/>
</dbReference>
<sequence>MSDNVFIPGDGFTADEMASSPETLPLTGPFTPPHGIPYKEVKLSSLGPTDQSVTFIGRIVNIYAPKLQRAPKSAKGCLRCTVSDGEGLVTVRLWHGNVTYPLRVGSLITVWTTHITLSEHRRISPSSVPLYTSIFPERDRNCHLQIDEDTPENDFRCRKPLNSSDGNIQGLMTLASFAAGGWEVPNAKVLVCVKSVGARKTITRPDSTTTSTATTVHLLDHTTTTATPTTITLWDASSTSAADWKPNTTILLLTAPGFRTPTAGGPVWLSVTANTRIEVDPAGRDAAWLRGYAARLLRKQHVCPSVPANAFPEVDEIESAQTRILFTLADLDEFARAAVVQGGRGRGEVAGATKAVVGWVSVVVTEVKLVALWRRGMVGCAECECGNTLFANAAVVTCSHCEREDVPLSINPRVLGPVIDETGCIAAGKLVFAPEAWEQFLGRDMDTLVVEDLEALKTLEERIVWIRVTLVVGWAAKGEEGWEGVGRLKRILAHLQSELACKPKLKCAVTKTCFSYDGRFSNGPVWIDYVAGNLSIPLYNHAIGGVQGYTGPQSSIPVPSIHDQVSGFLENPSDDIPTTNPLFVLFGGANDVFFNPNITAAQSFNKILASRSALSARFPNATFLVLDYPDLSLKVSVAF</sequence>
<dbReference type="Gene3D" id="2.40.50.140">
    <property type="entry name" value="Nucleic acid-binding proteins"/>
    <property type="match status" value="1"/>
</dbReference>
<evidence type="ECO:0000313" key="2">
    <source>
        <dbReference type="Proteomes" id="UP000572817"/>
    </source>
</evidence>
<dbReference type="GO" id="GO:0008310">
    <property type="term" value="F:single-stranded DNA 3'-5' DNA exonuclease activity"/>
    <property type="evidence" value="ECO:0007669"/>
    <property type="project" value="TreeGrafter"/>
</dbReference>
<name>A0A8H4N447_9PEZI</name>
<dbReference type="GO" id="GO:0003697">
    <property type="term" value="F:single-stranded DNA binding"/>
    <property type="evidence" value="ECO:0007669"/>
    <property type="project" value="TreeGrafter"/>
</dbReference>
<keyword evidence="2" id="KW-1185">Reference proteome</keyword>
<dbReference type="InterPro" id="IPR012340">
    <property type="entry name" value="NA-bd_OB-fold"/>
</dbReference>
<comment type="caution">
    <text evidence="1">The sequence shown here is derived from an EMBL/GenBank/DDBJ whole genome shotgun (WGS) entry which is preliminary data.</text>
</comment>
<evidence type="ECO:0000313" key="1">
    <source>
        <dbReference type="EMBL" id="KAF4308320.1"/>
    </source>
</evidence>
<dbReference type="GO" id="GO:0000712">
    <property type="term" value="P:resolution of meiotic recombination intermediates"/>
    <property type="evidence" value="ECO:0007669"/>
    <property type="project" value="TreeGrafter"/>
</dbReference>
<dbReference type="InterPro" id="IPR036514">
    <property type="entry name" value="SGNH_hydro_sf"/>
</dbReference>